<proteinExistence type="predicted"/>
<evidence type="ECO:0000313" key="4">
    <source>
        <dbReference type="Proteomes" id="UP000436989"/>
    </source>
</evidence>
<protein>
    <submittedName>
        <fullName evidence="3">Uncharacterized protein</fullName>
    </submittedName>
</protein>
<keyword evidence="2" id="KW-1133">Transmembrane helix</keyword>
<dbReference type="RefSeq" id="WP_156269696.1">
    <property type="nucleotide sequence ID" value="NZ_WOGU01000009.1"/>
</dbReference>
<evidence type="ECO:0000313" key="3">
    <source>
        <dbReference type="EMBL" id="MUN63802.1"/>
    </source>
</evidence>
<keyword evidence="2" id="KW-0472">Membrane</keyword>
<reference evidence="3 4" key="1">
    <citation type="submission" date="2019-12" db="EMBL/GenBank/DDBJ databases">
        <authorList>
            <person name="Shi Y."/>
        </authorList>
    </citation>
    <scope>NUCLEOTIDE SEQUENCE [LARGE SCALE GENOMIC DNA]</scope>
    <source>
        <strain evidence="3 4">JCM 17929</strain>
    </source>
</reference>
<feature type="region of interest" description="Disordered" evidence="1">
    <location>
        <begin position="379"/>
        <end position="439"/>
    </location>
</feature>
<evidence type="ECO:0000256" key="1">
    <source>
        <dbReference type="SAM" id="MobiDB-lite"/>
    </source>
</evidence>
<dbReference type="Proteomes" id="UP000436989">
    <property type="component" value="Unassembled WGS sequence"/>
</dbReference>
<dbReference type="EMBL" id="WOGU01000009">
    <property type="protein sequence ID" value="MUN63802.1"/>
    <property type="molecule type" value="Genomic_DNA"/>
</dbReference>
<feature type="transmembrane region" description="Helical" evidence="2">
    <location>
        <begin position="52"/>
        <end position="70"/>
    </location>
</feature>
<accession>A0A6N8GNQ0</accession>
<comment type="caution">
    <text evidence="3">The sequence shown here is derived from an EMBL/GenBank/DDBJ whole genome shotgun (WGS) entry which is preliminary data.</text>
</comment>
<dbReference type="AlphaFoldDB" id="A0A6N8GNQ0"/>
<feature type="compositionally biased region" description="Basic residues" evidence="1">
    <location>
        <begin position="421"/>
        <end position="439"/>
    </location>
</feature>
<keyword evidence="4" id="KW-1185">Reference proteome</keyword>
<feature type="transmembrane region" description="Helical" evidence="2">
    <location>
        <begin position="237"/>
        <end position="255"/>
    </location>
</feature>
<gene>
    <name evidence="3" type="ORF">GMA12_11735</name>
</gene>
<feature type="compositionally biased region" description="Low complexity" evidence="1">
    <location>
        <begin position="406"/>
        <end position="419"/>
    </location>
</feature>
<name>A0A6N8GNQ0_9MICC</name>
<feature type="transmembrane region" description="Helical" evidence="2">
    <location>
        <begin position="20"/>
        <end position="40"/>
    </location>
</feature>
<sequence>MDQPAQRTDEVPLPRAGQVLMRTLPAALTLVIGIPGLALWGLDENGDARADWFLLLPGLLVPAALLLHRLTKAPRPALSPDTELAPLKWDLAIAAESGRLPPRSPAQAAAALACWQVEKTVLVGAAAVGATITWTTRAVWLWLVLAALCAAATVVAGRQARHGWAYLHATHSTGRPTPSGAVSAISAANQQTTAVPVPTAGQVLVRTLPEAAVMVIGLPLVVRFVLDENGETRTPWWPVPLLALAGLVMLVDRYAQAPRPRYDQRVGEAQWKPAFAAAAKTGVLPEYPEVRVAVGVVACQNIEGVVTGVAMVVAVALSALAAPGFPWLGALGALVILTVINAVRAPRAWAYLRALHTIEPTGCGPAAPHPWVAWSHEQAPALPDQGRGRLGRPAATRRRQPPAAPGSPAAGTPPSTPATVSRHRGPTRAPRPRRCRGAR</sequence>
<organism evidence="3 4">
    <name type="scientific">Kocuria sediminis</name>
    <dbReference type="NCBI Taxonomy" id="1038857"/>
    <lineage>
        <taxon>Bacteria</taxon>
        <taxon>Bacillati</taxon>
        <taxon>Actinomycetota</taxon>
        <taxon>Actinomycetes</taxon>
        <taxon>Micrococcales</taxon>
        <taxon>Micrococcaceae</taxon>
        <taxon>Kocuria</taxon>
    </lineage>
</organism>
<evidence type="ECO:0000256" key="2">
    <source>
        <dbReference type="SAM" id="Phobius"/>
    </source>
</evidence>
<feature type="transmembrane region" description="Helical" evidence="2">
    <location>
        <begin position="292"/>
        <end position="319"/>
    </location>
</feature>
<feature type="transmembrane region" description="Helical" evidence="2">
    <location>
        <begin position="325"/>
        <end position="343"/>
    </location>
</feature>
<feature type="transmembrane region" description="Helical" evidence="2">
    <location>
        <begin position="139"/>
        <end position="157"/>
    </location>
</feature>
<keyword evidence="2" id="KW-0812">Transmembrane</keyword>